<reference evidence="1" key="1">
    <citation type="submission" date="2023-05" db="EMBL/GenBank/DDBJ databases">
        <title>Comparative genomics of Bacillaceae isolates and their secondary metabolite potential.</title>
        <authorList>
            <person name="Song L."/>
            <person name="Nielsen L.J."/>
            <person name="Mohite O."/>
            <person name="Xu X."/>
            <person name="Weber T."/>
            <person name="Kovacs A.T."/>
        </authorList>
    </citation>
    <scope>NUCLEOTIDE SEQUENCE</scope>
    <source>
        <strain evidence="1">XLM17</strain>
    </source>
</reference>
<dbReference type="SUPFAM" id="SSF52833">
    <property type="entry name" value="Thioredoxin-like"/>
    <property type="match status" value="1"/>
</dbReference>
<dbReference type="InterPro" id="IPR036249">
    <property type="entry name" value="Thioredoxin-like_sf"/>
</dbReference>
<proteinExistence type="predicted"/>
<keyword evidence="2" id="KW-1185">Reference proteome</keyword>
<sequence length="92" mass="10611">MTLTMTPTTITLYTRNHCPLCDKAKASLLELKENWEFTLEEIDIETNDDLTERYGLMIPVVHIDGEEVGFGFVDKFDVSNRLQEKSQSNELK</sequence>
<dbReference type="KEGG" id="nnv:QNH39_22460"/>
<name>A0AA95SA20_9BACI</name>
<dbReference type="InterPro" id="IPR008554">
    <property type="entry name" value="Glutaredoxin-like"/>
</dbReference>
<evidence type="ECO:0000313" key="1">
    <source>
        <dbReference type="EMBL" id="WHY85347.1"/>
    </source>
</evidence>
<dbReference type="Pfam" id="PF05768">
    <property type="entry name" value="Glrx-like"/>
    <property type="match status" value="1"/>
</dbReference>
<dbReference type="InterPro" id="IPR052565">
    <property type="entry name" value="Glutaredoxin-like_YDR286C"/>
</dbReference>
<protein>
    <submittedName>
        <fullName evidence="1">Glutaredoxin family protein</fullName>
    </submittedName>
</protein>
<dbReference type="PANTHER" id="PTHR33558">
    <property type="entry name" value="GLUTAREDOXIN-LIKE PROTEIN C5ORF63 HOMOLOG"/>
    <property type="match status" value="1"/>
</dbReference>
<dbReference type="EMBL" id="CP126114">
    <property type="protein sequence ID" value="WHY85347.1"/>
    <property type="molecule type" value="Genomic_DNA"/>
</dbReference>
<dbReference type="PANTHER" id="PTHR33558:SF1">
    <property type="entry name" value="GLUTAREDOXIN-LIKE PROTEIN C5ORF63 HOMOLOG"/>
    <property type="match status" value="1"/>
</dbReference>
<evidence type="ECO:0000313" key="2">
    <source>
        <dbReference type="Proteomes" id="UP001178288"/>
    </source>
</evidence>
<dbReference type="AlphaFoldDB" id="A0AA95SA20"/>
<gene>
    <name evidence="1" type="ORF">QNH39_22460</name>
</gene>
<dbReference type="RefSeq" id="WP_235845553.1">
    <property type="nucleotide sequence ID" value="NZ_CP126114.1"/>
</dbReference>
<organism evidence="1 2">
    <name type="scientific">Neobacillus novalis</name>
    <dbReference type="NCBI Taxonomy" id="220687"/>
    <lineage>
        <taxon>Bacteria</taxon>
        <taxon>Bacillati</taxon>
        <taxon>Bacillota</taxon>
        <taxon>Bacilli</taxon>
        <taxon>Bacillales</taxon>
        <taxon>Bacillaceae</taxon>
        <taxon>Neobacillus</taxon>
    </lineage>
</organism>
<dbReference type="Gene3D" id="3.40.30.10">
    <property type="entry name" value="Glutaredoxin"/>
    <property type="match status" value="1"/>
</dbReference>
<dbReference type="Proteomes" id="UP001178288">
    <property type="component" value="Chromosome"/>
</dbReference>
<accession>A0AA95SA20</accession>
<dbReference type="PROSITE" id="PS51354">
    <property type="entry name" value="GLUTAREDOXIN_2"/>
    <property type="match status" value="1"/>
</dbReference>